<dbReference type="Pfam" id="PF12034">
    <property type="entry name" value="YfbK_C"/>
    <property type="match status" value="1"/>
</dbReference>
<dbReference type="PROSITE" id="PS51257">
    <property type="entry name" value="PROKAR_LIPOPROTEIN"/>
    <property type="match status" value="1"/>
</dbReference>
<dbReference type="InterPro" id="IPR021908">
    <property type="entry name" value="YfbK_C"/>
</dbReference>
<dbReference type="Pfam" id="PF12450">
    <property type="entry name" value="vWF_A"/>
    <property type="match status" value="1"/>
</dbReference>
<reference evidence="2" key="1">
    <citation type="submission" date="2021-12" db="EMBL/GenBank/DDBJ databases">
        <authorList>
            <person name="Veyrier F.J."/>
        </authorList>
    </citation>
    <scope>NUCLEOTIDE SEQUENCE</scope>
    <source>
        <strain evidence="2">SAG 1488-6</strain>
    </source>
</reference>
<dbReference type="Gene3D" id="3.40.50.410">
    <property type="entry name" value="von Willebrand factor, type A domain"/>
    <property type="match status" value="1"/>
</dbReference>
<dbReference type="PANTHER" id="PTHR10579">
    <property type="entry name" value="CALCIUM-ACTIVATED CHLORIDE CHANNEL REGULATOR"/>
    <property type="match status" value="1"/>
</dbReference>
<feature type="domain" description="VWFA" evidence="1">
    <location>
        <begin position="171"/>
        <end position="349"/>
    </location>
</feature>
<dbReference type="Pfam" id="PF00092">
    <property type="entry name" value="VWA"/>
    <property type="match status" value="1"/>
</dbReference>
<evidence type="ECO:0000259" key="1">
    <source>
        <dbReference type="PROSITE" id="PS50234"/>
    </source>
</evidence>
<organism evidence="2 3">
    <name type="scientific">Vitreoscilla stercoraria</name>
    <dbReference type="NCBI Taxonomy" id="61"/>
    <lineage>
        <taxon>Bacteria</taxon>
        <taxon>Pseudomonadati</taxon>
        <taxon>Pseudomonadota</taxon>
        <taxon>Betaproteobacteria</taxon>
        <taxon>Neisseriales</taxon>
        <taxon>Neisseriaceae</taxon>
        <taxon>Vitreoscilla</taxon>
    </lineage>
</organism>
<evidence type="ECO:0000313" key="3">
    <source>
        <dbReference type="Proteomes" id="UP000832034"/>
    </source>
</evidence>
<gene>
    <name evidence="2" type="ORF">LVJ81_07330</name>
</gene>
<dbReference type="PROSITE" id="PS50234">
    <property type="entry name" value="VWFA"/>
    <property type="match status" value="1"/>
</dbReference>
<proteinExistence type="predicted"/>
<dbReference type="InterPro" id="IPR002035">
    <property type="entry name" value="VWF_A"/>
</dbReference>
<accession>A0ABY4E6S8</accession>
<keyword evidence="3" id="KW-1185">Reference proteome</keyword>
<reference evidence="2" key="2">
    <citation type="journal article" date="2022" name="Res Sq">
        <title>Evolution of multicellular longitudinally dividing oral cavity symbionts (Neisseriaceae).</title>
        <authorList>
            <person name="Nyongesa S."/>
            <person name="Weber P."/>
            <person name="Bernet E."/>
            <person name="Pullido F."/>
            <person name="Nieckarz M."/>
            <person name="Delaby M."/>
            <person name="Nieves C."/>
            <person name="Viehboeck T."/>
            <person name="Krause N."/>
            <person name="Rivera-Millot A."/>
            <person name="Nakamura A."/>
            <person name="Vischer N."/>
            <person name="VanNieuwenhze M."/>
            <person name="Brun Y."/>
            <person name="Cava F."/>
            <person name="Bulgheresi S."/>
            <person name="Veyrier F."/>
        </authorList>
    </citation>
    <scope>NUCLEOTIDE SEQUENCE</scope>
    <source>
        <strain evidence="2">SAG 1488-6</strain>
    </source>
</reference>
<dbReference type="Proteomes" id="UP000832034">
    <property type="component" value="Chromosome"/>
</dbReference>
<dbReference type="InterPro" id="IPR036465">
    <property type="entry name" value="vWFA_dom_sf"/>
</dbReference>
<dbReference type="PANTHER" id="PTHR10579:SF43">
    <property type="entry name" value="ZINC FINGER (C3HC4-TYPE RING FINGER) FAMILY PROTEIN"/>
    <property type="match status" value="1"/>
</dbReference>
<protein>
    <submittedName>
        <fullName evidence="2">VWA domain-containing protein</fullName>
    </submittedName>
</protein>
<name>A0ABY4E6S8_VITST</name>
<dbReference type="InterPro" id="IPR051266">
    <property type="entry name" value="CLCR"/>
</dbReference>
<dbReference type="InterPro" id="IPR022156">
    <property type="entry name" value="Uncharacterised_YfbK_N"/>
</dbReference>
<dbReference type="CDD" id="cd01465">
    <property type="entry name" value="vWA_subgroup"/>
    <property type="match status" value="1"/>
</dbReference>
<sequence>MHIKISSFLVVSALLSGCGGNPAHQLSTSAQSETMARNLAPQAIHAAAAPYMPEVATASVQDTERYGELVDNPVKEVSREPISTFSADVDTGSYANVRRFLNQGQLPPKDAVRMEELINYFPLDAKLTAHKPHPFALETEVVDSPWLQDAKVLRIVMQAQEQKKEAMPPANLVFLVDVSGSMDDNNKLPLVKQTLRLLTEQLRPQDKVTLVAYASGTQVHISGANGRDKNDLLKAIDQLRASGSTAGADAMEVAYKQAQKHHIKDGINRILMMTDGDFNVGTVDFNTLKSRVEQQRKSGVSLTTLGFGTGNYNEHLMEQMADAGDGNYAYIDNEKEAKKVLQQQLTSTLSTVASDVKIQVEFNPATVSQYRLIGYENRLLKQEDFNNDNKDAGDIGAGHTVTALYEFVPQGVKGWLNTSRYQNPAPSQGDKAEYAHVNVRYKPVGKSTSVLLSRPVLVSSKALAQASNDTRFTIAVATYGQLLRGGDMVGKRTWSDASTWAKEAKGKDEFGLRQELVELIGRAQNLSANQAN</sequence>
<evidence type="ECO:0000313" key="2">
    <source>
        <dbReference type="EMBL" id="UOO91481.1"/>
    </source>
</evidence>
<dbReference type="RefSeq" id="WP_019959065.1">
    <property type="nucleotide sequence ID" value="NZ_CP091512.1"/>
</dbReference>
<dbReference type="SUPFAM" id="SSF53300">
    <property type="entry name" value="vWA-like"/>
    <property type="match status" value="1"/>
</dbReference>
<dbReference type="EMBL" id="CP091512">
    <property type="protein sequence ID" value="UOO91481.1"/>
    <property type="molecule type" value="Genomic_DNA"/>
</dbReference>
<dbReference type="SMART" id="SM00327">
    <property type="entry name" value="VWA"/>
    <property type="match status" value="1"/>
</dbReference>